<reference evidence="5 6" key="1">
    <citation type="submission" date="2016-03" db="EMBL/GenBank/DDBJ databases">
        <title>Draft genome sequence of Paenibacillus antarcticus CECT 5836.</title>
        <authorList>
            <person name="Shin S.-K."/>
            <person name="Yi H."/>
        </authorList>
    </citation>
    <scope>NUCLEOTIDE SEQUENCE [LARGE SCALE GENOMIC DNA]</scope>
    <source>
        <strain evidence="5 6">CECT 5836</strain>
    </source>
</reference>
<evidence type="ECO:0000259" key="4">
    <source>
        <dbReference type="PROSITE" id="PS50932"/>
    </source>
</evidence>
<dbReference type="Proteomes" id="UP000077355">
    <property type="component" value="Unassembled WGS sequence"/>
</dbReference>
<dbReference type="PROSITE" id="PS50932">
    <property type="entry name" value="HTH_LACI_2"/>
    <property type="match status" value="1"/>
</dbReference>
<evidence type="ECO:0000256" key="3">
    <source>
        <dbReference type="ARBA" id="ARBA00023163"/>
    </source>
</evidence>
<keyword evidence="1" id="KW-0805">Transcription regulation</keyword>
<dbReference type="EMBL" id="LVJI01000018">
    <property type="protein sequence ID" value="OAB44978.1"/>
    <property type="molecule type" value="Genomic_DNA"/>
</dbReference>
<name>A0A162KDE0_9BACL</name>
<dbReference type="SUPFAM" id="SSF47413">
    <property type="entry name" value="lambda repressor-like DNA-binding domains"/>
    <property type="match status" value="1"/>
</dbReference>
<evidence type="ECO:0000313" key="6">
    <source>
        <dbReference type="Proteomes" id="UP000077355"/>
    </source>
</evidence>
<dbReference type="PANTHER" id="PTHR30146:SF109">
    <property type="entry name" value="HTH-TYPE TRANSCRIPTIONAL REGULATOR GALS"/>
    <property type="match status" value="1"/>
</dbReference>
<keyword evidence="6" id="KW-1185">Reference proteome</keyword>
<proteinExistence type="predicted"/>
<evidence type="ECO:0000256" key="1">
    <source>
        <dbReference type="ARBA" id="ARBA00023015"/>
    </source>
</evidence>
<protein>
    <submittedName>
        <fullName evidence="5">LacI family transcriptional regulator</fullName>
    </submittedName>
</protein>
<dbReference type="Gene3D" id="1.10.260.40">
    <property type="entry name" value="lambda repressor-like DNA-binding domains"/>
    <property type="match status" value="1"/>
</dbReference>
<organism evidence="5 6">
    <name type="scientific">Paenibacillus antarcticus</name>
    <dbReference type="NCBI Taxonomy" id="253703"/>
    <lineage>
        <taxon>Bacteria</taxon>
        <taxon>Bacillati</taxon>
        <taxon>Bacillota</taxon>
        <taxon>Bacilli</taxon>
        <taxon>Bacillales</taxon>
        <taxon>Paenibacillaceae</taxon>
        <taxon>Paenibacillus</taxon>
    </lineage>
</organism>
<keyword evidence="3" id="KW-0804">Transcription</keyword>
<dbReference type="InterPro" id="IPR046335">
    <property type="entry name" value="LacI/GalR-like_sensor"/>
</dbReference>
<dbReference type="GO" id="GO:0003700">
    <property type="term" value="F:DNA-binding transcription factor activity"/>
    <property type="evidence" value="ECO:0007669"/>
    <property type="project" value="TreeGrafter"/>
</dbReference>
<accession>A0A162KDE0</accession>
<dbReference type="SMART" id="SM00354">
    <property type="entry name" value="HTH_LACI"/>
    <property type="match status" value="1"/>
</dbReference>
<evidence type="ECO:0000313" key="5">
    <source>
        <dbReference type="EMBL" id="OAB44978.1"/>
    </source>
</evidence>
<comment type="caution">
    <text evidence="5">The sequence shown here is derived from an EMBL/GenBank/DDBJ whole genome shotgun (WGS) entry which is preliminary data.</text>
</comment>
<dbReference type="CDD" id="cd06267">
    <property type="entry name" value="PBP1_LacI_sugar_binding-like"/>
    <property type="match status" value="1"/>
</dbReference>
<dbReference type="InterPro" id="IPR028082">
    <property type="entry name" value="Peripla_BP_I"/>
</dbReference>
<dbReference type="Pfam" id="PF00356">
    <property type="entry name" value="LacI"/>
    <property type="match status" value="1"/>
</dbReference>
<dbReference type="PANTHER" id="PTHR30146">
    <property type="entry name" value="LACI-RELATED TRANSCRIPTIONAL REPRESSOR"/>
    <property type="match status" value="1"/>
</dbReference>
<dbReference type="OrthoDB" id="2831239at2"/>
<evidence type="ECO:0000256" key="2">
    <source>
        <dbReference type="ARBA" id="ARBA00023125"/>
    </source>
</evidence>
<dbReference type="Pfam" id="PF13377">
    <property type="entry name" value="Peripla_BP_3"/>
    <property type="match status" value="1"/>
</dbReference>
<dbReference type="CDD" id="cd01392">
    <property type="entry name" value="HTH_LacI"/>
    <property type="match status" value="1"/>
</dbReference>
<dbReference type="InterPro" id="IPR010982">
    <property type="entry name" value="Lambda_DNA-bd_dom_sf"/>
</dbReference>
<dbReference type="InterPro" id="IPR000843">
    <property type="entry name" value="HTH_LacI"/>
</dbReference>
<dbReference type="SUPFAM" id="SSF53822">
    <property type="entry name" value="Periplasmic binding protein-like I"/>
    <property type="match status" value="1"/>
</dbReference>
<dbReference type="Gene3D" id="3.40.50.2300">
    <property type="match status" value="2"/>
</dbReference>
<gene>
    <name evidence="5" type="ORF">PBAT_13585</name>
</gene>
<dbReference type="GO" id="GO:0000976">
    <property type="term" value="F:transcription cis-regulatory region binding"/>
    <property type="evidence" value="ECO:0007669"/>
    <property type="project" value="TreeGrafter"/>
</dbReference>
<dbReference type="AlphaFoldDB" id="A0A162KDE0"/>
<keyword evidence="2" id="KW-0238">DNA-binding</keyword>
<sequence>MVSRKEVANLAKVSEATVSRVLNNVGSMKEETRQRVIDAAKVLNYAPSALARNFATSKSGSIGVILPYLPKVNMFSTYFFSEILSGIGSMSREFGYDLLLLFRPMDDVLNYYSQLFHTHKVDALIVLGSKEDPIELEALRRLKEEGRHFCLINQHYDGEGFSEVDATHEKGSYEAVTHLIQQGYKDIAFINGPDEYSNSRERSAGYRRALHDHGLEVNESLLFRGNFGRKSGHAVAPLVYARLNEVDALFASNDRMAIGLQQGLREIGIPWNQLPAMIGFDDSDIAELTTPSLSSVKVPFFHMGELAAENLLSRLRQSSLGLQDHFQIQLPTELMIRESSLRTESKEE</sequence>
<feature type="domain" description="HTH lacI-type" evidence="4">
    <location>
        <begin position="2"/>
        <end position="56"/>
    </location>
</feature>